<dbReference type="InterPro" id="IPR002495">
    <property type="entry name" value="Glyco_trans_8"/>
</dbReference>
<dbReference type="RefSeq" id="WP_323244326.1">
    <property type="nucleotide sequence ID" value="NZ_JAYGHK010000169.1"/>
</dbReference>
<dbReference type="Pfam" id="PF01501">
    <property type="entry name" value="Glyco_transf_8"/>
    <property type="match status" value="1"/>
</dbReference>
<reference evidence="1 2" key="1">
    <citation type="submission" date="2023-12" db="EMBL/GenBank/DDBJ databases">
        <title>Baltic Sea Cyanobacteria.</title>
        <authorList>
            <person name="Delbaje E."/>
            <person name="Fewer D.P."/>
            <person name="Shishido T.K."/>
        </authorList>
    </citation>
    <scope>NUCLEOTIDE SEQUENCE [LARGE SCALE GENOMIC DNA]</scope>
    <source>
        <strain evidence="1 2">UHCC 0060</strain>
    </source>
</reference>
<comment type="caution">
    <text evidence="1">The sequence shown here is derived from an EMBL/GenBank/DDBJ whole genome shotgun (WGS) entry which is preliminary data.</text>
</comment>
<dbReference type="SUPFAM" id="SSF53448">
    <property type="entry name" value="Nucleotide-diphospho-sugar transferases"/>
    <property type="match status" value="1"/>
</dbReference>
<evidence type="ECO:0000313" key="2">
    <source>
        <dbReference type="Proteomes" id="UP001303285"/>
    </source>
</evidence>
<dbReference type="InterPro" id="IPR029044">
    <property type="entry name" value="Nucleotide-diphossugar_trans"/>
</dbReference>
<proteinExistence type="predicted"/>
<protein>
    <submittedName>
        <fullName evidence="1">Glycosyltransferase</fullName>
    </submittedName>
</protein>
<keyword evidence="2" id="KW-1185">Reference proteome</keyword>
<evidence type="ECO:0000313" key="1">
    <source>
        <dbReference type="EMBL" id="MEA5611113.1"/>
    </source>
</evidence>
<dbReference type="Gene3D" id="3.90.550.10">
    <property type="entry name" value="Spore Coat Polysaccharide Biosynthesis Protein SpsA, Chain A"/>
    <property type="match status" value="1"/>
</dbReference>
<name>A0ABU5UXR8_NODSP</name>
<dbReference type="Proteomes" id="UP001303285">
    <property type="component" value="Unassembled WGS sequence"/>
</dbReference>
<accession>A0ABU5UXR8</accession>
<sequence>MNNQKTIKVFIGSGEASLLERKVAIYSLQKHTQRQLDIYVFNGTHNAIELNDQEPFLAPLSLKLKYHNITEFSLYRFLIPQICNYQGKAIWIDSDTVCLADIAEIFDTSLNGCDFLAKAEAYNTRSSNLWGLSVMLIDCKQTRFDLETYFNEIAQGLYTYTDFSCMSPAFLAHHPLKIGQLDPQWNVFDYCDEQTKLIHYTNLNTQPWKYPHHPYGELWFEYFEEARKAGYITERDIEFSLVRAYVRPDILQGNAPIHHRQFLRQTLKLAKNALRKLVPMRLA</sequence>
<organism evidence="1 2">
    <name type="scientific">Nodularia spumigena UHCC 0060</name>
    <dbReference type="NCBI Taxonomy" id="3110300"/>
    <lineage>
        <taxon>Bacteria</taxon>
        <taxon>Bacillati</taxon>
        <taxon>Cyanobacteriota</taxon>
        <taxon>Cyanophyceae</taxon>
        <taxon>Nostocales</taxon>
        <taxon>Nodulariaceae</taxon>
        <taxon>Nodularia</taxon>
    </lineage>
</organism>
<dbReference type="EMBL" id="JAYGHK010000169">
    <property type="protein sequence ID" value="MEA5611113.1"/>
    <property type="molecule type" value="Genomic_DNA"/>
</dbReference>
<gene>
    <name evidence="1" type="ORF">VB695_24150</name>
</gene>